<dbReference type="EMBL" id="JBHTBR010000005">
    <property type="protein sequence ID" value="MFC7292663.1"/>
    <property type="molecule type" value="Genomic_DNA"/>
</dbReference>
<comment type="caution">
    <text evidence="4">The sequence shown here is derived from an EMBL/GenBank/DDBJ whole genome shotgun (WGS) entry which is preliminary data.</text>
</comment>
<protein>
    <submittedName>
        <fullName evidence="4">SDR family NAD(P)-dependent oxidoreductase</fullName>
    </submittedName>
</protein>
<dbReference type="PANTHER" id="PTHR43658:SF8">
    <property type="entry name" value="17-BETA-HYDROXYSTEROID DEHYDROGENASE 14-RELATED"/>
    <property type="match status" value="1"/>
</dbReference>
<dbReference type="PANTHER" id="PTHR43658">
    <property type="entry name" value="SHORT-CHAIN DEHYDROGENASE/REDUCTASE"/>
    <property type="match status" value="1"/>
</dbReference>
<dbReference type="InterPro" id="IPR036291">
    <property type="entry name" value="NAD(P)-bd_dom_sf"/>
</dbReference>
<evidence type="ECO:0000313" key="4">
    <source>
        <dbReference type="EMBL" id="MFC7292663.1"/>
    </source>
</evidence>
<dbReference type="InterPro" id="IPR020904">
    <property type="entry name" value="Sc_DH/Rdtase_CS"/>
</dbReference>
<evidence type="ECO:0000256" key="1">
    <source>
        <dbReference type="ARBA" id="ARBA00023002"/>
    </source>
</evidence>
<keyword evidence="5" id="KW-1185">Reference proteome</keyword>
<dbReference type="Gene3D" id="3.40.50.720">
    <property type="entry name" value="NAD(P)-binding Rossmann-like Domain"/>
    <property type="match status" value="1"/>
</dbReference>
<dbReference type="Pfam" id="PF00106">
    <property type="entry name" value="adh_short"/>
    <property type="match status" value="1"/>
</dbReference>
<dbReference type="RefSeq" id="WP_382168276.1">
    <property type="nucleotide sequence ID" value="NZ_JBHTBR010000005.1"/>
</dbReference>
<name>A0ABW2IP49_9PROT</name>
<evidence type="ECO:0000313" key="5">
    <source>
        <dbReference type="Proteomes" id="UP001596492"/>
    </source>
</evidence>
<evidence type="ECO:0000259" key="3">
    <source>
        <dbReference type="SMART" id="SM00822"/>
    </source>
</evidence>
<dbReference type="PRINTS" id="PR00080">
    <property type="entry name" value="SDRFAMILY"/>
</dbReference>
<evidence type="ECO:0000256" key="2">
    <source>
        <dbReference type="RuleBase" id="RU000363"/>
    </source>
</evidence>
<organism evidence="4 5">
    <name type="scientific">Hirschia litorea</name>
    <dbReference type="NCBI Taxonomy" id="1199156"/>
    <lineage>
        <taxon>Bacteria</taxon>
        <taxon>Pseudomonadati</taxon>
        <taxon>Pseudomonadota</taxon>
        <taxon>Alphaproteobacteria</taxon>
        <taxon>Hyphomonadales</taxon>
        <taxon>Hyphomonadaceae</taxon>
        <taxon>Hirschia</taxon>
    </lineage>
</organism>
<dbReference type="InterPro" id="IPR057326">
    <property type="entry name" value="KR_dom"/>
</dbReference>
<comment type="similarity">
    <text evidence="2">Belongs to the short-chain dehydrogenases/reductases (SDR) family.</text>
</comment>
<accession>A0ABW2IP49</accession>
<keyword evidence="1" id="KW-0560">Oxidoreductase</keyword>
<reference evidence="5" key="1">
    <citation type="journal article" date="2019" name="Int. J. Syst. Evol. Microbiol.">
        <title>The Global Catalogue of Microorganisms (GCM) 10K type strain sequencing project: providing services to taxonomists for standard genome sequencing and annotation.</title>
        <authorList>
            <consortium name="The Broad Institute Genomics Platform"/>
            <consortium name="The Broad Institute Genome Sequencing Center for Infectious Disease"/>
            <person name="Wu L."/>
            <person name="Ma J."/>
        </authorList>
    </citation>
    <scope>NUCLEOTIDE SEQUENCE [LARGE SCALE GENOMIC DNA]</scope>
    <source>
        <strain evidence="5">CCUG 51308</strain>
    </source>
</reference>
<dbReference type="PROSITE" id="PS00061">
    <property type="entry name" value="ADH_SHORT"/>
    <property type="match status" value="1"/>
</dbReference>
<feature type="domain" description="Ketoreductase" evidence="3">
    <location>
        <begin position="6"/>
        <end position="192"/>
    </location>
</feature>
<gene>
    <name evidence="4" type="ORF">ACFQS8_13610</name>
</gene>
<dbReference type="InterPro" id="IPR002347">
    <property type="entry name" value="SDR_fam"/>
</dbReference>
<dbReference type="SUPFAM" id="SSF51735">
    <property type="entry name" value="NAD(P)-binding Rossmann-fold domains"/>
    <property type="match status" value="1"/>
</dbReference>
<dbReference type="Proteomes" id="UP001596492">
    <property type="component" value="Unassembled WGS sequence"/>
</dbReference>
<proteinExistence type="inferred from homology"/>
<sequence>MNIKEVVAVVTGAASGLGEACVREIVARGGRVTILDMNEGRGEAIAEELGASVLFVKTDVTKEEDVTKALDLTVQKFGNISVAINCAGIATAMKTVGKEGPHSLEAFQRVVDINLQGSFNVARLSAAHMQTNTANENGERGLIINTASIAAFDGQKGQVAYAASKGGVVGMTLPMARDLANQGIRVNAIAPGLFMTPMMASLPEAAQIALAEQPLFPKRLGNPAEFGKLAAFMIECAYVNGETIRLDGGIRLP</sequence>
<dbReference type="PRINTS" id="PR00081">
    <property type="entry name" value="GDHRDH"/>
</dbReference>
<dbReference type="SMART" id="SM00822">
    <property type="entry name" value="PKS_KR"/>
    <property type="match status" value="1"/>
</dbReference>